<dbReference type="InterPro" id="IPR036264">
    <property type="entry name" value="Bact_exopeptidase_dim_dom"/>
</dbReference>
<dbReference type="Gene3D" id="3.40.630.10">
    <property type="entry name" value="Zn peptidases"/>
    <property type="match status" value="1"/>
</dbReference>
<dbReference type="Proteomes" id="UP000193467">
    <property type="component" value="Unassembled WGS sequence"/>
</dbReference>
<dbReference type="InParanoid" id="A0A1Y2FDQ7"/>
<keyword evidence="5" id="KW-1185">Reference proteome</keyword>
<evidence type="ECO:0000256" key="2">
    <source>
        <dbReference type="ARBA" id="ARBA00022801"/>
    </source>
</evidence>
<dbReference type="Pfam" id="PF01546">
    <property type="entry name" value="Peptidase_M20"/>
    <property type="match status" value="1"/>
</dbReference>
<evidence type="ECO:0000259" key="3">
    <source>
        <dbReference type="Pfam" id="PF07687"/>
    </source>
</evidence>
<feature type="domain" description="Peptidase M20 dimerisation" evidence="3">
    <location>
        <begin position="234"/>
        <end position="328"/>
    </location>
</feature>
<organism evidence="4 5">
    <name type="scientific">Leucosporidium creatinivorum</name>
    <dbReference type="NCBI Taxonomy" id="106004"/>
    <lineage>
        <taxon>Eukaryota</taxon>
        <taxon>Fungi</taxon>
        <taxon>Dikarya</taxon>
        <taxon>Basidiomycota</taxon>
        <taxon>Pucciniomycotina</taxon>
        <taxon>Microbotryomycetes</taxon>
        <taxon>Leucosporidiales</taxon>
        <taxon>Leucosporidium</taxon>
    </lineage>
</organism>
<dbReference type="EMBL" id="MCGR01000022">
    <property type="protein sequence ID" value="ORY81757.1"/>
    <property type="molecule type" value="Genomic_DNA"/>
</dbReference>
<evidence type="ECO:0000256" key="1">
    <source>
        <dbReference type="ARBA" id="ARBA00006247"/>
    </source>
</evidence>
<dbReference type="PIRSF" id="PIRSF001235">
    <property type="entry name" value="Amidase_carbamoylase"/>
    <property type="match status" value="1"/>
</dbReference>
<dbReference type="InterPro" id="IPR002933">
    <property type="entry name" value="Peptidase_M20"/>
</dbReference>
<sequence>MTTAPVSSTLELSTLKINADRLNGTIHETATFGAALRFGPGPTETGMARLALDDNDALVRQYFVKEAKELGCKVTVDQLGNIFAVRPGRRAGAPTAMGSHLDTQPTGGRYDGILGVLSGLEVLRTIHEANLTTEFPIAVIDWTNEEGARFPKSVVSSGVWAGELELEEAWSLADINDPSKTMKSELARIGFLGETPCSYEAMPLGAHFELHIEQGPILEQSSKLVGVVLGAQAYRWYTVDVYGRDCHTGSTPFGARSDAMLCAAQCIVASNKLAKEFGALASTGILTLEPGSTNVCPSHVRFSLDIRHPSTAELHRLCDALQEEMTRIGSKECEIGCKVRTTLDRDSAAAVFHDDAIIAVRASAASATSADKIEEMYSGAAHDSCPVSMRVPTAMIFVPSKDGVSHNPVEYTSPEECALGAQVLLHAVLNYDKMRTA</sequence>
<dbReference type="AlphaFoldDB" id="A0A1Y2FDQ7"/>
<protein>
    <recommendedName>
        <fullName evidence="3">Peptidase M20 dimerisation domain-containing protein</fullName>
    </recommendedName>
</protein>
<dbReference type="SUPFAM" id="SSF55031">
    <property type="entry name" value="Bacterial exopeptidase dimerisation domain"/>
    <property type="match status" value="1"/>
</dbReference>
<dbReference type="OrthoDB" id="4676at2759"/>
<dbReference type="GO" id="GO:0016813">
    <property type="term" value="F:hydrolase activity, acting on carbon-nitrogen (but not peptide) bonds, in linear amidines"/>
    <property type="evidence" value="ECO:0007669"/>
    <property type="project" value="InterPro"/>
</dbReference>
<dbReference type="SUPFAM" id="SSF53187">
    <property type="entry name" value="Zn-dependent exopeptidases"/>
    <property type="match status" value="1"/>
</dbReference>
<accession>A0A1Y2FDQ7</accession>
<dbReference type="STRING" id="106004.A0A1Y2FDQ7"/>
<dbReference type="InterPro" id="IPR011650">
    <property type="entry name" value="Peptidase_M20_dimer"/>
</dbReference>
<evidence type="ECO:0000313" key="5">
    <source>
        <dbReference type="Proteomes" id="UP000193467"/>
    </source>
</evidence>
<dbReference type="CDD" id="cd03884">
    <property type="entry name" value="M20_bAS"/>
    <property type="match status" value="1"/>
</dbReference>
<keyword evidence="2" id="KW-0378">Hydrolase</keyword>
<dbReference type="PANTHER" id="PTHR32494:SF5">
    <property type="entry name" value="ALLANTOATE AMIDOHYDROLASE"/>
    <property type="match status" value="1"/>
</dbReference>
<comment type="similarity">
    <text evidence="1">Belongs to the peptidase M20A family.</text>
</comment>
<dbReference type="InterPro" id="IPR010158">
    <property type="entry name" value="Amidase_Cbmase"/>
</dbReference>
<dbReference type="Pfam" id="PF07687">
    <property type="entry name" value="M20_dimer"/>
    <property type="match status" value="1"/>
</dbReference>
<dbReference type="NCBIfam" id="TIGR01879">
    <property type="entry name" value="hydantase"/>
    <property type="match status" value="1"/>
</dbReference>
<comment type="caution">
    <text evidence="4">The sequence shown here is derived from an EMBL/GenBank/DDBJ whole genome shotgun (WGS) entry which is preliminary data.</text>
</comment>
<gene>
    <name evidence="4" type="ORF">BCR35DRAFT_341113</name>
</gene>
<proteinExistence type="inferred from homology"/>
<name>A0A1Y2FDQ7_9BASI</name>
<dbReference type="Gene3D" id="3.30.70.360">
    <property type="match status" value="1"/>
</dbReference>
<dbReference type="PANTHER" id="PTHR32494">
    <property type="entry name" value="ALLANTOATE DEIMINASE-RELATED"/>
    <property type="match status" value="1"/>
</dbReference>
<reference evidence="4 5" key="1">
    <citation type="submission" date="2016-07" db="EMBL/GenBank/DDBJ databases">
        <title>Pervasive Adenine N6-methylation of Active Genes in Fungi.</title>
        <authorList>
            <consortium name="DOE Joint Genome Institute"/>
            <person name="Mondo S.J."/>
            <person name="Dannebaum R.O."/>
            <person name="Kuo R.C."/>
            <person name="Labutti K."/>
            <person name="Haridas S."/>
            <person name="Kuo A."/>
            <person name="Salamov A."/>
            <person name="Ahrendt S.R."/>
            <person name="Lipzen A."/>
            <person name="Sullivan W."/>
            <person name="Andreopoulos W.B."/>
            <person name="Clum A."/>
            <person name="Lindquist E."/>
            <person name="Daum C."/>
            <person name="Ramamoorthy G.K."/>
            <person name="Gryganskyi A."/>
            <person name="Culley D."/>
            <person name="Magnuson J.K."/>
            <person name="James T.Y."/>
            <person name="O'Malley M.A."/>
            <person name="Stajich J.E."/>
            <person name="Spatafora J.W."/>
            <person name="Visel A."/>
            <person name="Grigoriev I.V."/>
        </authorList>
    </citation>
    <scope>NUCLEOTIDE SEQUENCE [LARGE SCALE GENOMIC DNA]</scope>
    <source>
        <strain evidence="4 5">62-1032</strain>
    </source>
</reference>
<evidence type="ECO:0000313" key="4">
    <source>
        <dbReference type="EMBL" id="ORY81757.1"/>
    </source>
</evidence>